<dbReference type="InterPro" id="IPR058240">
    <property type="entry name" value="rSAM_sf"/>
</dbReference>
<dbReference type="RefSeq" id="WP_155171204.1">
    <property type="nucleotide sequence ID" value="NZ_BAAAFL010000012.1"/>
</dbReference>
<accession>A0ABW9RQD5</accession>
<dbReference type="Pfam" id="PF13186">
    <property type="entry name" value="SPASM"/>
    <property type="match status" value="1"/>
</dbReference>
<dbReference type="EMBL" id="SMLW01000490">
    <property type="protein sequence ID" value="MTI25170.1"/>
    <property type="molecule type" value="Genomic_DNA"/>
</dbReference>
<dbReference type="Proteomes" id="UP000798808">
    <property type="component" value="Unassembled WGS sequence"/>
</dbReference>
<dbReference type="SUPFAM" id="SSF102114">
    <property type="entry name" value="Radical SAM enzymes"/>
    <property type="match status" value="1"/>
</dbReference>
<reference evidence="2 3" key="1">
    <citation type="submission" date="2019-02" db="EMBL/GenBank/DDBJ databases">
        <authorList>
            <person name="Goldberg S.R."/>
            <person name="Haltli B.A."/>
            <person name="Correa H."/>
            <person name="Russell K.G."/>
        </authorList>
    </citation>
    <scope>NUCLEOTIDE SEQUENCE [LARGE SCALE GENOMIC DNA]</scope>
    <source>
        <strain evidence="2 3">JCM 16186</strain>
    </source>
</reference>
<organism evidence="2 3">
    <name type="scientific">Fulvivirga kasyanovii</name>
    <dbReference type="NCBI Taxonomy" id="396812"/>
    <lineage>
        <taxon>Bacteria</taxon>
        <taxon>Pseudomonadati</taxon>
        <taxon>Bacteroidota</taxon>
        <taxon>Cytophagia</taxon>
        <taxon>Cytophagales</taxon>
        <taxon>Fulvivirgaceae</taxon>
        <taxon>Fulvivirga</taxon>
    </lineage>
</organism>
<evidence type="ECO:0000259" key="1">
    <source>
        <dbReference type="Pfam" id="PF13186"/>
    </source>
</evidence>
<comment type="caution">
    <text evidence="2">The sequence shown here is derived from an EMBL/GenBank/DDBJ whole genome shotgun (WGS) entry which is preliminary data.</text>
</comment>
<sequence length="350" mass="41300">MNYFSLFSSCVLTQGFRNSCLVDLERATYCSIPNELYQIIKLKFNIALDDIEQGFDKEDFQVIKEYLSFLEDKKFIYFHLEKQELAHDISKDQFSNCHKIEDLIFDLKSPESFYKNISKISADIEKIQLRYFCPVSITELEDMIEILRLNGHTNVEVILKHHSDNSENGYIDLFHKYKLISRVCVMDFFEDKFILPNYIIALKQPLVSHKQCGVISEKLFYPNLRTYLSSKSCNSCLSKKVSIDVEGEIKNCPSMQESFGNIRDTSLEGVLRQQEFLKFWNITKDEIEVCRDCEFRYICTDCRAYREDPFNDYSKPLKCGYNPYTNKWENWSESPLKHKAIHYYGLQDFG</sequence>
<evidence type="ECO:0000313" key="2">
    <source>
        <dbReference type="EMBL" id="MTI25170.1"/>
    </source>
</evidence>
<dbReference type="PANTHER" id="PTHR11228">
    <property type="entry name" value="RADICAL SAM DOMAIN PROTEIN"/>
    <property type="match status" value="1"/>
</dbReference>
<keyword evidence="3" id="KW-1185">Reference proteome</keyword>
<dbReference type="InterPro" id="IPR050377">
    <property type="entry name" value="Radical_SAM_PqqE_MftC-like"/>
</dbReference>
<proteinExistence type="predicted"/>
<protein>
    <submittedName>
        <fullName evidence="2">Grasp-with-spasm system SPASM domain peptide maturase</fullName>
    </submittedName>
</protein>
<dbReference type="InterPro" id="IPR013785">
    <property type="entry name" value="Aldolase_TIM"/>
</dbReference>
<name>A0ABW9RQD5_9BACT</name>
<dbReference type="InterPro" id="IPR026497">
    <property type="entry name" value="GRASP-with-SPASM"/>
</dbReference>
<dbReference type="InterPro" id="IPR023885">
    <property type="entry name" value="4Fe4S-binding_SPASM_dom"/>
</dbReference>
<feature type="domain" description="4Fe4S-binding SPASM" evidence="1">
    <location>
        <begin position="233"/>
        <end position="294"/>
    </location>
</feature>
<gene>
    <name evidence="2" type="primary">gwsS</name>
    <name evidence="2" type="ORF">E1163_09475</name>
</gene>
<dbReference type="NCBIfam" id="TIGR04193">
    <property type="entry name" value="SPASM_w_grasp"/>
    <property type="match status" value="1"/>
</dbReference>
<dbReference type="Gene3D" id="3.20.20.70">
    <property type="entry name" value="Aldolase class I"/>
    <property type="match status" value="1"/>
</dbReference>
<evidence type="ECO:0000313" key="3">
    <source>
        <dbReference type="Proteomes" id="UP000798808"/>
    </source>
</evidence>
<dbReference type="NCBIfam" id="TIGR04085">
    <property type="entry name" value="rSAM_more_4Fe4S"/>
    <property type="match status" value="1"/>
</dbReference>
<dbReference type="PANTHER" id="PTHR11228:SF34">
    <property type="entry name" value="TUNGSTEN-CONTAINING ALDEHYDE FERREDOXIN OXIDOREDUCTASE COFACTOR MODIFYING PROTEIN"/>
    <property type="match status" value="1"/>
</dbReference>